<accession>A0AAD9ZES5</accession>
<proteinExistence type="predicted"/>
<comment type="caution">
    <text evidence="2">The sequence shown here is derived from an EMBL/GenBank/DDBJ whole genome shotgun (WGS) entry which is preliminary data.</text>
</comment>
<name>A0AAD9ZES5_9LECA</name>
<reference evidence="2" key="1">
    <citation type="submission" date="2022-11" db="EMBL/GenBank/DDBJ databases">
        <title>Chromosomal genome sequence assembly and mating type (MAT) locus characterization of the leprose asexual lichenized fungus Lepraria neglecta (Nyl.) Erichsen.</title>
        <authorList>
            <person name="Allen J.L."/>
            <person name="Pfeffer B."/>
        </authorList>
    </citation>
    <scope>NUCLEOTIDE SEQUENCE</scope>
    <source>
        <strain evidence="2">Allen 5258</strain>
    </source>
</reference>
<dbReference type="AlphaFoldDB" id="A0AAD9ZES5"/>
<evidence type="ECO:0000313" key="3">
    <source>
        <dbReference type="Proteomes" id="UP001276659"/>
    </source>
</evidence>
<organism evidence="2 3">
    <name type="scientific">Lepraria neglecta</name>
    <dbReference type="NCBI Taxonomy" id="209136"/>
    <lineage>
        <taxon>Eukaryota</taxon>
        <taxon>Fungi</taxon>
        <taxon>Dikarya</taxon>
        <taxon>Ascomycota</taxon>
        <taxon>Pezizomycotina</taxon>
        <taxon>Lecanoromycetes</taxon>
        <taxon>OSLEUM clade</taxon>
        <taxon>Lecanoromycetidae</taxon>
        <taxon>Lecanorales</taxon>
        <taxon>Lecanorineae</taxon>
        <taxon>Stereocaulaceae</taxon>
        <taxon>Lepraria</taxon>
    </lineage>
</organism>
<keyword evidence="3" id="KW-1185">Reference proteome</keyword>
<evidence type="ECO:0008006" key="4">
    <source>
        <dbReference type="Google" id="ProtNLM"/>
    </source>
</evidence>
<sequence length="312" mass="34273">MDTQEYCDAKERELPCESSIQLVYSLPLPEEPKTDPEDFDRIWSPEALRNLELKHSKDFRQMVRRSRRLERRAEADLDPLATPSLEDPEKDASSPDMSLDSSQHCASRVLDPAQGVVGEESSSLPDNLLANLQIPTITFSVDRQPPAEVRTGYTLPAIVVNLKRSQVQTDDSGMTLDDSSLWGQASLVCAEGRVAMAQSRANILTGGSLVAPLFRSPFHMGDDNRWSLTFTGLVICEPGYFKIHIALIGASQNEGQGHGSPVVDAPTEQLSVDTSLFRVHAFAPALRNTGFKACTNQVQSTFTEKGGSEKIN</sequence>
<gene>
    <name evidence="2" type="ORF">OEA41_008485</name>
</gene>
<feature type="region of interest" description="Disordered" evidence="1">
    <location>
        <begin position="74"/>
        <end position="104"/>
    </location>
</feature>
<protein>
    <recommendedName>
        <fullName evidence="4">Velvet domain-containing protein</fullName>
    </recommendedName>
</protein>
<dbReference type="Proteomes" id="UP001276659">
    <property type="component" value="Unassembled WGS sequence"/>
</dbReference>
<dbReference type="EMBL" id="JASNWA010000004">
    <property type="protein sequence ID" value="KAK3177157.1"/>
    <property type="molecule type" value="Genomic_DNA"/>
</dbReference>
<feature type="compositionally biased region" description="Polar residues" evidence="1">
    <location>
        <begin position="95"/>
        <end position="104"/>
    </location>
</feature>
<evidence type="ECO:0000313" key="2">
    <source>
        <dbReference type="EMBL" id="KAK3177157.1"/>
    </source>
</evidence>
<evidence type="ECO:0000256" key="1">
    <source>
        <dbReference type="SAM" id="MobiDB-lite"/>
    </source>
</evidence>